<dbReference type="Pfam" id="PF03553">
    <property type="entry name" value="Na_H_antiporter"/>
    <property type="match status" value="1"/>
</dbReference>
<sequence>MSPTPHVAAHPHQPAPNPVALLPLGLFLVLFIGAGLALGAAGTKMAFYQLSPTVAILPAIALALVLREKDPATAARPGGLTRRVNVFLSGAGEINIVTMCVIYLLAGGFASVASAIGGVESTVNLGLSLVPQRLVLPGLFVISAFVATAMGTSMGTIAAVGPIAAGVAAQTGMDAALLMGAVVGGAMFGDNLSMISDTTIAATRTQGCDMRDKFRMNFAIALPAALLAVAVFWLAGDAGRAAAPGGYRLVTVLPYVAILAMALSGMNVFAVLFAGIALAGGVGMAVVDGYTPLKFAQDIYKGFTGMHEILVLSMLMGGLGELIRYQGGVAWLLAAVRRFTDRPGSSSGAAARTGEAGISGLVAVADLCTANNTVAIILTGGMAREIAATSGVDPRRSASLLDIFSCVVQGLAPHAAQVLLAGSIAGISPVAVLSANYYCLLLGAAGVLAILVGLPRAPRTDVSGAERT</sequence>
<keyword evidence="7 9" id="KW-0472">Membrane</keyword>
<feature type="transmembrane region" description="Helical" evidence="9">
    <location>
        <begin position="255"/>
        <end position="287"/>
    </location>
</feature>
<keyword evidence="2" id="KW-0813">Transport</keyword>
<feature type="transmembrane region" description="Helical" evidence="9">
    <location>
        <begin position="46"/>
        <end position="66"/>
    </location>
</feature>
<feature type="transmembrane region" description="Helical" evidence="9">
    <location>
        <begin position="134"/>
        <end position="163"/>
    </location>
</feature>
<accession>A0ABY9R1S4</accession>
<dbReference type="EMBL" id="CP133659">
    <property type="protein sequence ID" value="WMW65389.1"/>
    <property type="molecule type" value="Genomic_DNA"/>
</dbReference>
<feature type="transmembrane region" description="Helical" evidence="9">
    <location>
        <begin position="86"/>
        <end position="113"/>
    </location>
</feature>
<dbReference type="InterPro" id="IPR018461">
    <property type="entry name" value="Na/H_Antiport_NhaC-like_C"/>
</dbReference>
<feature type="transmembrane region" description="Helical" evidence="9">
    <location>
        <begin position="20"/>
        <end position="39"/>
    </location>
</feature>
<dbReference type="PANTHER" id="PTHR33451:SF5">
    <property type="entry name" value="NA+_H+ ANTIPORTER"/>
    <property type="match status" value="1"/>
</dbReference>
<reference evidence="11" key="1">
    <citation type="submission" date="2023-09" db="EMBL/GenBank/DDBJ databases">
        <authorList>
            <consortium name="CW5 consortium"/>
            <person name="Lu C.-W."/>
        </authorList>
    </citation>
    <scope>NUCLEOTIDE SEQUENCE</scope>
    <source>
        <strain evidence="11">KPS</strain>
    </source>
</reference>
<keyword evidence="4" id="KW-1003">Cell membrane</keyword>
<evidence type="ECO:0000256" key="8">
    <source>
        <dbReference type="ARBA" id="ARBA00038435"/>
    </source>
</evidence>
<evidence type="ECO:0000256" key="7">
    <source>
        <dbReference type="ARBA" id="ARBA00023136"/>
    </source>
</evidence>
<evidence type="ECO:0000256" key="3">
    <source>
        <dbReference type="ARBA" id="ARBA00022449"/>
    </source>
</evidence>
<comment type="subcellular location">
    <subcellularLocation>
        <location evidence="1">Cell membrane</location>
        <topology evidence="1">Multi-pass membrane protein</topology>
    </subcellularLocation>
</comment>
<evidence type="ECO:0000313" key="11">
    <source>
        <dbReference type="EMBL" id="WMW65389.1"/>
    </source>
</evidence>
<evidence type="ECO:0000256" key="5">
    <source>
        <dbReference type="ARBA" id="ARBA00022692"/>
    </source>
</evidence>
<protein>
    <submittedName>
        <fullName evidence="11">Na+/H+ antiporter NhaC family protein</fullName>
    </submittedName>
</protein>
<evidence type="ECO:0000256" key="9">
    <source>
        <dbReference type="SAM" id="Phobius"/>
    </source>
</evidence>
<keyword evidence="12" id="KW-1185">Reference proteome</keyword>
<evidence type="ECO:0000313" key="12">
    <source>
        <dbReference type="Proteomes" id="UP001180616"/>
    </source>
</evidence>
<feature type="domain" description="Na+/H+ antiporter NhaC-like C-terminal" evidence="10">
    <location>
        <begin position="96"/>
        <end position="232"/>
    </location>
</feature>
<evidence type="ECO:0000256" key="6">
    <source>
        <dbReference type="ARBA" id="ARBA00022989"/>
    </source>
</evidence>
<dbReference type="InterPro" id="IPR052180">
    <property type="entry name" value="NhaC_Na-H+_Antiporter"/>
</dbReference>
<dbReference type="Proteomes" id="UP001180616">
    <property type="component" value="Chromosome"/>
</dbReference>
<evidence type="ECO:0000256" key="1">
    <source>
        <dbReference type="ARBA" id="ARBA00004651"/>
    </source>
</evidence>
<feature type="transmembrane region" description="Helical" evidence="9">
    <location>
        <begin position="175"/>
        <end position="195"/>
    </location>
</feature>
<evidence type="ECO:0000259" key="10">
    <source>
        <dbReference type="Pfam" id="PF03553"/>
    </source>
</evidence>
<dbReference type="RefSeq" id="WP_309541399.1">
    <property type="nucleotide sequence ID" value="NZ_CP133659.1"/>
</dbReference>
<name>A0ABY9R1S4_9BACT</name>
<keyword evidence="6 9" id="KW-1133">Transmembrane helix</keyword>
<keyword evidence="3" id="KW-0050">Antiport</keyword>
<evidence type="ECO:0000256" key="4">
    <source>
        <dbReference type="ARBA" id="ARBA00022475"/>
    </source>
</evidence>
<dbReference type="PANTHER" id="PTHR33451">
    <property type="entry name" value="MALATE-2H(+)/NA(+)-LACTATE ANTIPORTER"/>
    <property type="match status" value="1"/>
</dbReference>
<organism evidence="11 12">
    <name type="scientific">Nitratidesulfovibrio liaohensis</name>
    <dbReference type="NCBI Taxonomy" id="2604158"/>
    <lineage>
        <taxon>Bacteria</taxon>
        <taxon>Pseudomonadati</taxon>
        <taxon>Thermodesulfobacteriota</taxon>
        <taxon>Desulfovibrionia</taxon>
        <taxon>Desulfovibrionales</taxon>
        <taxon>Desulfovibrionaceae</taxon>
        <taxon>Nitratidesulfovibrio</taxon>
    </lineage>
</organism>
<proteinExistence type="inferred from homology"/>
<comment type="similarity">
    <text evidence="8">Belongs to the NhaC Na(+)/H(+) (TC 2.A.35) antiporter family.</text>
</comment>
<feature type="transmembrane region" description="Helical" evidence="9">
    <location>
        <begin position="435"/>
        <end position="454"/>
    </location>
</feature>
<gene>
    <name evidence="11" type="ORF">KPS_003515</name>
</gene>
<evidence type="ECO:0000256" key="2">
    <source>
        <dbReference type="ARBA" id="ARBA00022448"/>
    </source>
</evidence>
<keyword evidence="5 9" id="KW-0812">Transmembrane</keyword>
<feature type="transmembrane region" description="Helical" evidence="9">
    <location>
        <begin position="216"/>
        <end position="235"/>
    </location>
</feature>